<evidence type="ECO:0000256" key="1">
    <source>
        <dbReference type="SAM" id="MobiDB-lite"/>
    </source>
</evidence>
<evidence type="ECO:0000256" key="2">
    <source>
        <dbReference type="SAM" id="Phobius"/>
    </source>
</evidence>
<dbReference type="SUPFAM" id="SSF52540">
    <property type="entry name" value="P-loop containing nucleoside triphosphate hydrolases"/>
    <property type="match status" value="1"/>
</dbReference>
<evidence type="ECO:0000313" key="4">
    <source>
        <dbReference type="RefSeq" id="XP_022294573.1"/>
    </source>
</evidence>
<evidence type="ECO:0000313" key="3">
    <source>
        <dbReference type="Proteomes" id="UP000694844"/>
    </source>
</evidence>
<dbReference type="Gene3D" id="3.40.50.300">
    <property type="entry name" value="P-loop containing nucleotide triphosphate hydrolases"/>
    <property type="match status" value="1"/>
</dbReference>
<reference evidence="4" key="1">
    <citation type="submission" date="2025-08" db="UniProtKB">
        <authorList>
            <consortium name="RefSeq"/>
        </authorList>
    </citation>
    <scope>IDENTIFICATION</scope>
    <source>
        <tissue evidence="4">Whole sample</tissue>
    </source>
</reference>
<gene>
    <name evidence="4" type="primary">LOC111104755</name>
</gene>
<proteinExistence type="predicted"/>
<dbReference type="OrthoDB" id="6149413at2759"/>
<dbReference type="InterPro" id="IPR027417">
    <property type="entry name" value="P-loop_NTPase"/>
</dbReference>
<dbReference type="KEGG" id="cvn:111104755"/>
<sequence>MAQGSREDENFMETKGRKTEDTPEIMRQREVKKFQKRVKKGGRALNIALIGACGSGKSSFCNSVMTAFCGKEWREWAMVGYHGGFAEQFTQHLLSFPKTEYLDSEELKEYNYPTLIDMSGFNESINDLVEELLRIVFFGRLPQAERHMDAVKLYRRKGIDGLREHYSKNDELLKIDRIIFIASTTSPLPNGLMEAVKKTARKEDRVVPICGVLTHKDKINKDTDYQSLEKAFREGLGLPDNRFLLCTSYCEDYDKHHRKSRMDQRHPELDIDILKFMQQVCDPVIKVIKDQTNYKKETEDPFSDSSTKAEASDQKPMRQTPAWLRTAQRRIPATSRMMIRGAVVAVLVYFLIYFLTNGTDVSRVCAEQCPRSNQGTPSCNSKSLQSLCAEQWYLYMWKLVVPWLFGGANIGLDLILDKLE</sequence>
<keyword evidence="2" id="KW-1133">Transmembrane helix</keyword>
<dbReference type="RefSeq" id="XP_022294573.1">
    <property type="nucleotide sequence ID" value="XM_022438865.1"/>
</dbReference>
<keyword evidence="2" id="KW-0472">Membrane</keyword>
<feature type="region of interest" description="Disordered" evidence="1">
    <location>
        <begin position="1"/>
        <end position="22"/>
    </location>
</feature>
<accession>A0A8B8AV57</accession>
<protein>
    <submittedName>
        <fullName evidence="4">Uncharacterized protein LOC111104755</fullName>
    </submittedName>
</protein>
<feature type="transmembrane region" description="Helical" evidence="2">
    <location>
        <begin position="337"/>
        <end position="355"/>
    </location>
</feature>
<dbReference type="AlphaFoldDB" id="A0A8B8AV57"/>
<feature type="region of interest" description="Disordered" evidence="1">
    <location>
        <begin position="296"/>
        <end position="319"/>
    </location>
</feature>
<organism evidence="3 4">
    <name type="scientific">Crassostrea virginica</name>
    <name type="common">Eastern oyster</name>
    <dbReference type="NCBI Taxonomy" id="6565"/>
    <lineage>
        <taxon>Eukaryota</taxon>
        <taxon>Metazoa</taxon>
        <taxon>Spiralia</taxon>
        <taxon>Lophotrochozoa</taxon>
        <taxon>Mollusca</taxon>
        <taxon>Bivalvia</taxon>
        <taxon>Autobranchia</taxon>
        <taxon>Pteriomorphia</taxon>
        <taxon>Ostreida</taxon>
        <taxon>Ostreoidea</taxon>
        <taxon>Ostreidae</taxon>
        <taxon>Crassostrea</taxon>
    </lineage>
</organism>
<dbReference type="Proteomes" id="UP000694844">
    <property type="component" value="Chromosome 7"/>
</dbReference>
<name>A0A8B8AV57_CRAVI</name>
<dbReference type="GeneID" id="111104755"/>
<keyword evidence="3" id="KW-1185">Reference proteome</keyword>
<keyword evidence="2" id="KW-0812">Transmembrane</keyword>